<comment type="caution">
    <text evidence="3">The sequence shown here is derived from an EMBL/GenBank/DDBJ whole genome shotgun (WGS) entry which is preliminary data.</text>
</comment>
<sequence>MKANSRMNIFFHFFFRGVFLLGIFFPKGTSCEKLPIIRIDPAHLSSIFEDDQMMRDLTEALSEIHPLLLQTSPGREFYHSHHSDAAVHSFSASKKKNIKGFSTNTNPDPIIVTLPNPRPRSSSLFPPRKEVERKFSSPQLTYGFVPRDPETGHSSPKRENYSFHMSQNRNFPTSRLNSEILSVQTSKLQKIEQSNEREKETKNKQISALRDHLSHFPNRDVYYRTNWDGNNQRYPYSKVIEAGMIHFKPQNNAERGQESVRRPTTLIRNSHVPDFTNKRELNHHKQEYSQLSNRKDDNAIKKSSNKAATRRPLSFALKVNLQDASVYKVNGINGSLQDQPVVLLRNPEVDSPQKEEEKKRYPVLKTSTMVTTKRPASAPFTATSFFRNVPQSSPRDATVLSPEYSSQVSPVLPNKLLSVPSTKLVESTHQTVDKSTTTVSYSDEYNNDFHLTGLKKERPGIGYSDKDLHYEEDLFGDVTEVYSQDSFAFLHDGGIQKQGNSSFHPISSSSSASYTVHQNNDEKAHRKKSEAKKPYLKKSFANTKSTSAEDFDMGDNYSIPGQPGTDYPTYYEIPLTNFDCKEFQLPGFYADEEADCQVFHNCDTERQKHSFLCPNGTVFNQELFICDWWYNVKCEDSPLHFPLHSALK</sequence>
<dbReference type="InterPro" id="IPR002557">
    <property type="entry name" value="Chitin-bd_dom"/>
</dbReference>
<dbReference type="GO" id="GO:0008061">
    <property type="term" value="F:chitin binding"/>
    <property type="evidence" value="ECO:0007669"/>
    <property type="project" value="InterPro"/>
</dbReference>
<evidence type="ECO:0000256" key="1">
    <source>
        <dbReference type="SAM" id="MobiDB-lite"/>
    </source>
</evidence>
<keyword evidence="4" id="KW-1185">Reference proteome</keyword>
<feature type="compositionally biased region" description="Low complexity" evidence="1">
    <location>
        <begin position="501"/>
        <end position="513"/>
    </location>
</feature>
<gene>
    <name evidence="3" type="ORF">HNY73_013848</name>
</gene>
<feature type="region of interest" description="Disordered" evidence="1">
    <location>
        <begin position="109"/>
        <end position="161"/>
    </location>
</feature>
<dbReference type="Gene3D" id="2.170.140.10">
    <property type="entry name" value="Chitin binding domain"/>
    <property type="match status" value="1"/>
</dbReference>
<dbReference type="GO" id="GO:0005576">
    <property type="term" value="C:extracellular region"/>
    <property type="evidence" value="ECO:0007669"/>
    <property type="project" value="InterPro"/>
</dbReference>
<dbReference type="InterPro" id="IPR036508">
    <property type="entry name" value="Chitin-bd_dom_sf"/>
</dbReference>
<evidence type="ECO:0000313" key="3">
    <source>
        <dbReference type="EMBL" id="KAF8776911.1"/>
    </source>
</evidence>
<feature type="compositionally biased region" description="Basic and acidic residues" evidence="1">
    <location>
        <begin position="147"/>
        <end position="161"/>
    </location>
</feature>
<evidence type="ECO:0000259" key="2">
    <source>
        <dbReference type="PROSITE" id="PS50940"/>
    </source>
</evidence>
<name>A0A8T0ENF5_ARGBR</name>
<dbReference type="Proteomes" id="UP000807504">
    <property type="component" value="Unassembled WGS sequence"/>
</dbReference>
<dbReference type="PANTHER" id="PTHR22933">
    <property type="entry name" value="FI18007P1-RELATED"/>
    <property type="match status" value="1"/>
</dbReference>
<organism evidence="3 4">
    <name type="scientific">Argiope bruennichi</name>
    <name type="common">Wasp spider</name>
    <name type="synonym">Aranea bruennichi</name>
    <dbReference type="NCBI Taxonomy" id="94029"/>
    <lineage>
        <taxon>Eukaryota</taxon>
        <taxon>Metazoa</taxon>
        <taxon>Ecdysozoa</taxon>
        <taxon>Arthropoda</taxon>
        <taxon>Chelicerata</taxon>
        <taxon>Arachnida</taxon>
        <taxon>Araneae</taxon>
        <taxon>Araneomorphae</taxon>
        <taxon>Entelegynae</taxon>
        <taxon>Araneoidea</taxon>
        <taxon>Araneidae</taxon>
        <taxon>Argiope</taxon>
    </lineage>
</organism>
<accession>A0A8T0ENF5</accession>
<feature type="region of interest" description="Disordered" evidence="1">
    <location>
        <begin position="287"/>
        <end position="307"/>
    </location>
</feature>
<feature type="compositionally biased region" description="Basic and acidic residues" evidence="1">
    <location>
        <begin position="287"/>
        <end position="300"/>
    </location>
</feature>
<evidence type="ECO:0000313" key="4">
    <source>
        <dbReference type="Proteomes" id="UP000807504"/>
    </source>
</evidence>
<reference evidence="3" key="2">
    <citation type="submission" date="2020-06" db="EMBL/GenBank/DDBJ databases">
        <authorList>
            <person name="Sheffer M."/>
        </authorList>
    </citation>
    <scope>NUCLEOTIDE SEQUENCE</scope>
</reference>
<dbReference type="EMBL" id="JABXBU010002072">
    <property type="protein sequence ID" value="KAF8776911.1"/>
    <property type="molecule type" value="Genomic_DNA"/>
</dbReference>
<dbReference type="InterPro" id="IPR052976">
    <property type="entry name" value="Scoloptoxin-like"/>
</dbReference>
<dbReference type="PANTHER" id="PTHR22933:SF42">
    <property type="entry name" value="FI18455P1-RELATED"/>
    <property type="match status" value="1"/>
</dbReference>
<dbReference type="SUPFAM" id="SSF57625">
    <property type="entry name" value="Invertebrate chitin-binding proteins"/>
    <property type="match status" value="1"/>
</dbReference>
<feature type="region of interest" description="Disordered" evidence="1">
    <location>
        <begin position="500"/>
        <end position="531"/>
    </location>
</feature>
<protein>
    <submittedName>
        <fullName evidence="3">U-scoloptoxin(01)-Er1a like protein</fullName>
    </submittedName>
</protein>
<dbReference type="OMA" id="FSTICSH"/>
<dbReference type="AlphaFoldDB" id="A0A8T0ENF5"/>
<dbReference type="SMART" id="SM00494">
    <property type="entry name" value="ChtBD2"/>
    <property type="match status" value="1"/>
</dbReference>
<dbReference type="OrthoDB" id="6428908at2759"/>
<proteinExistence type="predicted"/>
<reference evidence="3" key="1">
    <citation type="journal article" date="2020" name="bioRxiv">
        <title>Chromosome-level reference genome of the European wasp spider Argiope bruennichi: a resource for studies on range expansion and evolutionary adaptation.</title>
        <authorList>
            <person name="Sheffer M.M."/>
            <person name="Hoppe A."/>
            <person name="Krehenwinkel H."/>
            <person name="Uhl G."/>
            <person name="Kuss A.W."/>
            <person name="Jensen L."/>
            <person name="Jensen C."/>
            <person name="Gillespie R.G."/>
            <person name="Hoff K.J."/>
            <person name="Prost S."/>
        </authorList>
    </citation>
    <scope>NUCLEOTIDE SEQUENCE</scope>
</reference>
<feature type="domain" description="Chitin-binding type-2" evidence="2">
    <location>
        <begin position="577"/>
        <end position="636"/>
    </location>
</feature>
<dbReference type="PROSITE" id="PS50940">
    <property type="entry name" value="CHIT_BIND_II"/>
    <property type="match status" value="1"/>
</dbReference>
<dbReference type="Pfam" id="PF01607">
    <property type="entry name" value="CBM_14"/>
    <property type="match status" value="1"/>
</dbReference>